<evidence type="ECO:0000313" key="4">
    <source>
        <dbReference type="EMBL" id="CAB3742518.1"/>
    </source>
</evidence>
<evidence type="ECO:0000259" key="3">
    <source>
        <dbReference type="Pfam" id="PF18013"/>
    </source>
</evidence>
<dbReference type="Gene3D" id="1.10.530.10">
    <property type="match status" value="1"/>
</dbReference>
<gene>
    <name evidence="4" type="ORF">LMG24238_06894</name>
</gene>
<proteinExistence type="predicted"/>
<feature type="region of interest" description="Disordered" evidence="1">
    <location>
        <begin position="579"/>
        <end position="606"/>
    </location>
</feature>
<name>A0A6J5CNU3_9BURK</name>
<dbReference type="EMBL" id="CADIKC010000015">
    <property type="protein sequence ID" value="CAB3742518.1"/>
    <property type="molecule type" value="Genomic_DNA"/>
</dbReference>
<feature type="domain" description="Phage tail lysozyme" evidence="3">
    <location>
        <begin position="439"/>
        <end position="562"/>
    </location>
</feature>
<dbReference type="Proteomes" id="UP000494255">
    <property type="component" value="Unassembled WGS sequence"/>
</dbReference>
<keyword evidence="5" id="KW-1185">Reference proteome</keyword>
<keyword evidence="2" id="KW-0812">Transmembrane</keyword>
<keyword evidence="2" id="KW-1133">Transmembrane helix</keyword>
<keyword evidence="2" id="KW-0472">Membrane</keyword>
<accession>A0A6J5CNU3</accession>
<feature type="transmembrane region" description="Helical" evidence="2">
    <location>
        <begin position="345"/>
        <end position="370"/>
    </location>
</feature>
<evidence type="ECO:0000256" key="2">
    <source>
        <dbReference type="SAM" id="Phobius"/>
    </source>
</evidence>
<evidence type="ECO:0000256" key="1">
    <source>
        <dbReference type="SAM" id="MobiDB-lite"/>
    </source>
</evidence>
<dbReference type="Pfam" id="PF18013">
    <property type="entry name" value="Phage_lysozyme2"/>
    <property type="match status" value="1"/>
</dbReference>
<sequence length="606" mass="63048">MPNVFQITISAVDRATAVAKGVNASIGKITKPISDVKASVQAFSKETGLDKFGDRLVKVGGLASDAARRIGSIAPPLAAISAAGSIAGLATMAHSWGRTATEISNTASVIDVTTDQLQKYRGAARLAGLSDADMTSGLKSVGSAFEDAAAGRDTFVAGVLSSKNIGIHRMADGSVNTIRALHDISNAASKITNAQAREKFLDIFGLGSLAPLLSKGGAAIDEYVAKYEKLNATMTPDQIARGQRFNENMVALDASFGKLKNTLGESVAPALTTVANRLEPIAQEWGPKVAAWIENTDWNKAADDTSKFVDQLGGVKTIAAAVAAITFAGPILSITTLIAQAVRLIGLLGTIAVTTGAGSVVALGAAGYIAEKTRQAAFDKAIPAGPNHDQYVADAMAGGIVTPEVQGPKGGGFGGDIYRWASGLFRSSAANNAQTAPIVGRFQQMGWSPAQAAGIASNIFRESGYNPAASGDNGQAYGLGQWHKDRQEEFRKRFGKDIRQSSLDEQLQFVDYEMRQGNERRAGTALAQATSAAQAGEIVSRLYERPAQADNEAAIRASDADAINGRVHVQIELPNAPKGTRATVRSSGAASASANIGESSMMEPAI</sequence>
<protein>
    <recommendedName>
        <fullName evidence="3">Phage tail lysozyme domain-containing protein</fullName>
    </recommendedName>
</protein>
<reference evidence="4 5" key="1">
    <citation type="submission" date="2020-04" db="EMBL/GenBank/DDBJ databases">
        <authorList>
            <person name="De Canck E."/>
        </authorList>
    </citation>
    <scope>NUCLEOTIDE SEQUENCE [LARGE SCALE GENOMIC DNA]</scope>
    <source>
        <strain evidence="4 5">LMG 24238</strain>
    </source>
</reference>
<dbReference type="GeneID" id="97045461"/>
<dbReference type="RefSeq" id="WP_175054344.1">
    <property type="nucleotide sequence ID" value="NZ_CADIKC010000015.1"/>
</dbReference>
<feature type="transmembrane region" description="Helical" evidence="2">
    <location>
        <begin position="317"/>
        <end position="339"/>
    </location>
</feature>
<dbReference type="AlphaFoldDB" id="A0A6J5CNU3"/>
<organism evidence="4 5">
    <name type="scientific">Paraburkholderia sediminicola</name>
    <dbReference type="NCBI Taxonomy" id="458836"/>
    <lineage>
        <taxon>Bacteria</taxon>
        <taxon>Pseudomonadati</taxon>
        <taxon>Pseudomonadota</taxon>
        <taxon>Betaproteobacteria</taxon>
        <taxon>Burkholderiales</taxon>
        <taxon>Burkholderiaceae</taxon>
        <taxon>Paraburkholderia</taxon>
    </lineage>
</organism>
<evidence type="ECO:0000313" key="5">
    <source>
        <dbReference type="Proteomes" id="UP000494255"/>
    </source>
</evidence>
<dbReference type="InterPro" id="IPR041219">
    <property type="entry name" value="Phage_lysozyme2"/>
</dbReference>